<keyword evidence="2" id="KW-1185">Reference proteome</keyword>
<dbReference type="RefSeq" id="WP_259864328.1">
    <property type="nucleotide sequence ID" value="NZ_BAAAST010000036.1"/>
</dbReference>
<accession>A0ABY5W970</accession>
<dbReference type="Proteomes" id="UP001059617">
    <property type="component" value="Chromosome"/>
</dbReference>
<sequence>MTTITNPGRTHLRAYDRRRRRHIKDGTWRHPVPSADIRHHIVLLSAAGMSLTAIADAAQLSPGTVWPIAREGSRRYVQGATAAAILAVTPPECPPLPAGMVDITGTSRRLQALVAIGYTISDLSDRLGYKNMQQVWEWTRRRQSAVAQSSADKVRDLYERLSGTPGPSSRARANAQRNEWLPPLAWEDVDVDNPDAMPELGESGDEIVDEEAISRVLAGKLPFKQLRDAEKIALFREHLADWTFNPIMSLLGMSARTVKYWRERVAEDGQAAA</sequence>
<gene>
    <name evidence="1" type="ORF">Dfulv_17400</name>
</gene>
<protein>
    <submittedName>
        <fullName evidence="1">Uncharacterized protein</fullName>
    </submittedName>
</protein>
<evidence type="ECO:0000313" key="2">
    <source>
        <dbReference type="Proteomes" id="UP001059617"/>
    </source>
</evidence>
<organism evidence="1 2">
    <name type="scientific">Dactylosporangium fulvum</name>
    <dbReference type="NCBI Taxonomy" id="53359"/>
    <lineage>
        <taxon>Bacteria</taxon>
        <taxon>Bacillati</taxon>
        <taxon>Actinomycetota</taxon>
        <taxon>Actinomycetes</taxon>
        <taxon>Micromonosporales</taxon>
        <taxon>Micromonosporaceae</taxon>
        <taxon>Dactylosporangium</taxon>
    </lineage>
</organism>
<reference evidence="1" key="1">
    <citation type="submission" date="2021-04" db="EMBL/GenBank/DDBJ databases">
        <authorList>
            <person name="Hartkoorn R.C."/>
            <person name="Beaudoing E."/>
            <person name="Hot D."/>
        </authorList>
    </citation>
    <scope>NUCLEOTIDE SEQUENCE</scope>
    <source>
        <strain evidence="1">NRRL B-16292</strain>
    </source>
</reference>
<evidence type="ECO:0000313" key="1">
    <source>
        <dbReference type="EMBL" id="UWP85925.1"/>
    </source>
</evidence>
<name>A0ABY5W970_9ACTN</name>
<reference evidence="1" key="2">
    <citation type="submission" date="2022-09" db="EMBL/GenBank/DDBJ databases">
        <title>Biosynthetic gene clusters of Dactylosporangioum fulvum.</title>
        <authorList>
            <person name="Caradec T."/>
        </authorList>
    </citation>
    <scope>NUCLEOTIDE SEQUENCE</scope>
    <source>
        <strain evidence="1">NRRL B-16292</strain>
    </source>
</reference>
<dbReference type="EMBL" id="CP073720">
    <property type="protein sequence ID" value="UWP85925.1"/>
    <property type="molecule type" value="Genomic_DNA"/>
</dbReference>
<proteinExistence type="predicted"/>